<dbReference type="OrthoDB" id="9766256at2"/>
<proteinExistence type="predicted"/>
<dbReference type="EMBL" id="CP015772">
    <property type="protein sequence ID" value="ANH81553.1"/>
    <property type="molecule type" value="Genomic_DNA"/>
</dbReference>
<name>A0A1A9I1Z6_9BACT</name>
<dbReference type="AlphaFoldDB" id="A0A1A9I1Z6"/>
<evidence type="ECO:0008006" key="3">
    <source>
        <dbReference type="Google" id="ProtNLM"/>
    </source>
</evidence>
<accession>A0A1A9I1Z6</accession>
<dbReference type="STRING" id="1176587.A8C56_11730"/>
<dbReference type="KEGG" id="nia:A8C56_11730"/>
<evidence type="ECO:0000313" key="1">
    <source>
        <dbReference type="EMBL" id="ANH81553.1"/>
    </source>
</evidence>
<reference evidence="1 2" key="1">
    <citation type="submission" date="2016-05" db="EMBL/GenBank/DDBJ databases">
        <title>Niabella ginsenosidivorans BS26 whole genome sequencing.</title>
        <authorList>
            <person name="Im W.T."/>
            <person name="Siddiqi M.Z."/>
        </authorList>
    </citation>
    <scope>NUCLEOTIDE SEQUENCE [LARGE SCALE GENOMIC DNA]</scope>
    <source>
        <strain evidence="1 2">BS26</strain>
    </source>
</reference>
<dbReference type="Pfam" id="PF12771">
    <property type="entry name" value="SusD-like_2"/>
    <property type="match status" value="1"/>
</dbReference>
<dbReference type="Gene3D" id="1.25.40.390">
    <property type="match status" value="1"/>
</dbReference>
<gene>
    <name evidence="1" type="ORF">A8C56_11730</name>
</gene>
<protein>
    <recommendedName>
        <fullName evidence="3">SusD/RagB family nutrient-binding outer membrane lipoprotein</fullName>
    </recommendedName>
</protein>
<dbReference type="InterPro" id="IPR041662">
    <property type="entry name" value="SusD-like_2"/>
</dbReference>
<keyword evidence="2" id="KW-1185">Reference proteome</keyword>
<dbReference type="SUPFAM" id="SSF48452">
    <property type="entry name" value="TPR-like"/>
    <property type="match status" value="1"/>
</dbReference>
<dbReference type="InterPro" id="IPR011990">
    <property type="entry name" value="TPR-like_helical_dom_sf"/>
</dbReference>
<dbReference type="RefSeq" id="WP_067756072.1">
    <property type="nucleotide sequence ID" value="NZ_CP015772.1"/>
</dbReference>
<evidence type="ECO:0000313" key="2">
    <source>
        <dbReference type="Proteomes" id="UP000077667"/>
    </source>
</evidence>
<dbReference type="PROSITE" id="PS51257">
    <property type="entry name" value="PROKAR_LIPOPROTEIN"/>
    <property type="match status" value="1"/>
</dbReference>
<sequence length="517" mass="57600">MKIIQKHIMVMLITATALISCTQKFDAINTNPDKSTSSTDAWLATNMLTSITSSDITSTKGFCQPFMLSKYVLWTENQVDFQYNRIARTSFGRLSVLRNVAPMLNYAAAEPVALKNSYAALAHFIRAWQFYQLSMQVGDIPYSDALKGETEGIIKPKYDSQKDVFKGILNELDSANILFASGTDFSGDFIYKGSVDKWRRLTNSFELHVLMQLYKKTGDADLNVVNRFKDIVANRPLMRDYNDNFAVTYVNTAGYAYPWSNTPVQINSFTIYPMIGATLITPLKALQDRRLFYYAEPAPAQIAAGKAASDWDAYIGVESSDVFASTTSARATGKFCDFNKRYTDLYNAEPVGLLNYWDIQFVLAEATVRGWITGTSAQAYYAAGIQSSMSFLANYTPAGYNHGIAMDAAYIASYPASAAVALTGSTDNQIKQIITQKYLAGFLQGVDYNAWYENRRTGYPAFVLNSATNRNTPSDKFPVRWLYPQAELDHNGDNVAAAIQSQYGGVDDANQVMWLLK</sequence>
<dbReference type="Proteomes" id="UP000077667">
    <property type="component" value="Chromosome"/>
</dbReference>
<organism evidence="1 2">
    <name type="scientific">Niabella ginsenosidivorans</name>
    <dbReference type="NCBI Taxonomy" id="1176587"/>
    <lineage>
        <taxon>Bacteria</taxon>
        <taxon>Pseudomonadati</taxon>
        <taxon>Bacteroidota</taxon>
        <taxon>Chitinophagia</taxon>
        <taxon>Chitinophagales</taxon>
        <taxon>Chitinophagaceae</taxon>
        <taxon>Niabella</taxon>
    </lineage>
</organism>